<dbReference type="Pfam" id="PF01455">
    <property type="entry name" value="HupF_HypC"/>
    <property type="match status" value="1"/>
</dbReference>
<dbReference type="PROSITE" id="PS01097">
    <property type="entry name" value="HUPF_HYPC"/>
    <property type="match status" value="1"/>
</dbReference>
<dbReference type="Gene3D" id="2.30.30.140">
    <property type="match status" value="1"/>
</dbReference>
<dbReference type="PANTHER" id="PTHR35177">
    <property type="entry name" value="HYDROGENASE MATURATION FACTOR HYBG"/>
    <property type="match status" value="1"/>
</dbReference>
<dbReference type="InterPro" id="IPR019812">
    <property type="entry name" value="Hydgase_assmbl_chp_CS"/>
</dbReference>
<dbReference type="Proteomes" id="UP000319627">
    <property type="component" value="Unassembled WGS sequence"/>
</dbReference>
<dbReference type="EMBL" id="VLKG01000002">
    <property type="protein sequence ID" value="TWH76611.1"/>
    <property type="molecule type" value="Genomic_DNA"/>
</dbReference>
<evidence type="ECO:0000256" key="1">
    <source>
        <dbReference type="ARBA" id="ARBA00006018"/>
    </source>
</evidence>
<dbReference type="OrthoDB" id="9806017at2"/>
<comment type="caution">
    <text evidence="2">The sequence shown here is derived from an EMBL/GenBank/DDBJ whole genome shotgun (WGS) entry which is preliminary data.</text>
</comment>
<accession>A0A562IZY6</accession>
<dbReference type="GO" id="GO:0051604">
    <property type="term" value="P:protein maturation"/>
    <property type="evidence" value="ECO:0007669"/>
    <property type="project" value="TreeGrafter"/>
</dbReference>
<gene>
    <name evidence="2" type="ORF">LX59_00656</name>
</gene>
<sequence length="84" mass="9056">MCLAIPVRIEEVLDEHNALAEIGGLRKSINISLLDGVQVGDYVILHVGCALQRLNPEEAERTLALLESLGQLEAARQAALEGQP</sequence>
<keyword evidence="3" id="KW-1185">Reference proteome</keyword>
<dbReference type="RefSeq" id="WP_144570403.1">
    <property type="nucleotide sequence ID" value="NZ_VLKG01000002.1"/>
</dbReference>
<dbReference type="PANTHER" id="PTHR35177:SF2">
    <property type="entry name" value="HYDROGENASE MATURATION FACTOR HYBG"/>
    <property type="match status" value="1"/>
</dbReference>
<reference evidence="2 3" key="1">
    <citation type="submission" date="2019-07" db="EMBL/GenBank/DDBJ databases">
        <title>Genomic Encyclopedia of Type Strains, Phase I: the one thousand microbial genomes (KMG-I) project.</title>
        <authorList>
            <person name="Kyrpides N."/>
        </authorList>
    </citation>
    <scope>NUCLEOTIDE SEQUENCE [LARGE SCALE GENOMIC DNA]</scope>
    <source>
        <strain evidence="2 3">DSM 375</strain>
    </source>
</reference>
<dbReference type="GO" id="GO:0005506">
    <property type="term" value="F:iron ion binding"/>
    <property type="evidence" value="ECO:0007669"/>
    <property type="project" value="TreeGrafter"/>
</dbReference>
<dbReference type="AlphaFoldDB" id="A0A562IZY6"/>
<evidence type="ECO:0000313" key="2">
    <source>
        <dbReference type="EMBL" id="TWH76611.1"/>
    </source>
</evidence>
<protein>
    <submittedName>
        <fullName evidence="2">Hydrogenase maturation protein HypC</fullName>
    </submittedName>
</protein>
<dbReference type="InterPro" id="IPR001109">
    <property type="entry name" value="Hydrogenase_HupF/HypC"/>
</dbReference>
<organism evidence="2 3">
    <name type="scientific">Azomonas agilis</name>
    <dbReference type="NCBI Taxonomy" id="116849"/>
    <lineage>
        <taxon>Bacteria</taxon>
        <taxon>Pseudomonadati</taxon>
        <taxon>Pseudomonadota</taxon>
        <taxon>Gammaproteobacteria</taxon>
        <taxon>Pseudomonadales</taxon>
        <taxon>Pseudomonadaceae</taxon>
        <taxon>Azomonas</taxon>
    </lineage>
</organism>
<dbReference type="SUPFAM" id="SSF159127">
    <property type="entry name" value="HupF/HypC-like"/>
    <property type="match status" value="1"/>
</dbReference>
<comment type="similarity">
    <text evidence="1">Belongs to the HupF/HypC family.</text>
</comment>
<name>A0A562IZY6_9GAMM</name>
<dbReference type="PRINTS" id="PR00445">
    <property type="entry name" value="HUPFHYPC"/>
</dbReference>
<evidence type="ECO:0000313" key="3">
    <source>
        <dbReference type="Proteomes" id="UP000319627"/>
    </source>
</evidence>
<dbReference type="GO" id="GO:1902670">
    <property type="term" value="F:carbon dioxide binding"/>
    <property type="evidence" value="ECO:0007669"/>
    <property type="project" value="TreeGrafter"/>
</dbReference>
<dbReference type="NCBIfam" id="TIGR00074">
    <property type="entry name" value="hypC_hupF"/>
    <property type="match status" value="1"/>
</dbReference>
<proteinExistence type="inferred from homology"/>